<evidence type="ECO:0000256" key="2">
    <source>
        <dbReference type="PROSITE-ProRule" id="PRU00191"/>
    </source>
</evidence>
<dbReference type="AlphaFoldDB" id="A0A3Q3J5Z9"/>
<keyword evidence="6" id="KW-1185">Reference proteome</keyword>
<dbReference type="PANTHER" id="PTHR14098">
    <property type="entry name" value="SH2 DOMAIN CONTAINING PROTEIN"/>
    <property type="match status" value="1"/>
</dbReference>
<evidence type="ECO:0000259" key="4">
    <source>
        <dbReference type="PROSITE" id="PS50001"/>
    </source>
</evidence>
<evidence type="ECO:0000313" key="6">
    <source>
        <dbReference type="Proteomes" id="UP000261600"/>
    </source>
</evidence>
<organism evidence="5 6">
    <name type="scientific">Monopterus albus</name>
    <name type="common">Swamp eel</name>
    <dbReference type="NCBI Taxonomy" id="43700"/>
    <lineage>
        <taxon>Eukaryota</taxon>
        <taxon>Metazoa</taxon>
        <taxon>Chordata</taxon>
        <taxon>Craniata</taxon>
        <taxon>Vertebrata</taxon>
        <taxon>Euteleostomi</taxon>
        <taxon>Actinopterygii</taxon>
        <taxon>Neopterygii</taxon>
        <taxon>Teleostei</taxon>
        <taxon>Neoteleostei</taxon>
        <taxon>Acanthomorphata</taxon>
        <taxon>Anabantaria</taxon>
        <taxon>Synbranchiformes</taxon>
        <taxon>Synbranchidae</taxon>
        <taxon>Monopterus</taxon>
    </lineage>
</organism>
<feature type="compositionally biased region" description="Acidic residues" evidence="3">
    <location>
        <begin position="235"/>
        <end position="246"/>
    </location>
</feature>
<feature type="compositionally biased region" description="Pro residues" evidence="3">
    <location>
        <begin position="181"/>
        <end position="194"/>
    </location>
</feature>
<dbReference type="Ensembl" id="ENSMALT00000014214.1">
    <property type="protein sequence ID" value="ENSMALP00000013914.1"/>
    <property type="gene ID" value="ENSMALG00000009800.1"/>
</dbReference>
<dbReference type="PANTHER" id="PTHR14098:SF3">
    <property type="entry name" value="B-CELL LINKER PROTEIN"/>
    <property type="match status" value="1"/>
</dbReference>
<feature type="compositionally biased region" description="Basic and acidic residues" evidence="3">
    <location>
        <begin position="50"/>
        <end position="63"/>
    </location>
</feature>
<name>A0A3Q3J5Z9_MONAL</name>
<dbReference type="GeneID" id="109961046"/>
<dbReference type="SUPFAM" id="SSF55550">
    <property type="entry name" value="SH2 domain"/>
    <property type="match status" value="1"/>
</dbReference>
<reference evidence="5" key="1">
    <citation type="submission" date="2025-08" db="UniProtKB">
        <authorList>
            <consortium name="Ensembl"/>
        </authorList>
    </citation>
    <scope>IDENTIFICATION</scope>
</reference>
<dbReference type="SMART" id="SM00252">
    <property type="entry name" value="SH2"/>
    <property type="match status" value="1"/>
</dbReference>
<evidence type="ECO:0000256" key="3">
    <source>
        <dbReference type="SAM" id="MobiDB-lite"/>
    </source>
</evidence>
<feature type="region of interest" description="Disordered" evidence="3">
    <location>
        <begin position="36"/>
        <end position="300"/>
    </location>
</feature>
<dbReference type="GO" id="GO:0005737">
    <property type="term" value="C:cytoplasm"/>
    <property type="evidence" value="ECO:0007669"/>
    <property type="project" value="UniProtKB-ARBA"/>
</dbReference>
<feature type="compositionally biased region" description="Basic and acidic residues" evidence="3">
    <location>
        <begin position="77"/>
        <end position="94"/>
    </location>
</feature>
<dbReference type="FunFam" id="3.30.505.10:FF:000016">
    <property type="entry name" value="B-cell linker protein isoform 2"/>
    <property type="match status" value="1"/>
</dbReference>
<dbReference type="RefSeq" id="XP_020457245.1">
    <property type="nucleotide sequence ID" value="XM_020601589.1"/>
</dbReference>
<dbReference type="STRING" id="43700.ENSMALP00000013914"/>
<reference evidence="5" key="2">
    <citation type="submission" date="2025-09" db="UniProtKB">
        <authorList>
            <consortium name="Ensembl"/>
        </authorList>
    </citation>
    <scope>IDENTIFICATION</scope>
</reference>
<dbReference type="Pfam" id="PF00017">
    <property type="entry name" value="SH2"/>
    <property type="match status" value="1"/>
</dbReference>
<dbReference type="InterPro" id="IPR051751">
    <property type="entry name" value="Immunoreceptor_sig_adapters"/>
</dbReference>
<dbReference type="GO" id="GO:0007169">
    <property type="term" value="P:cell surface receptor protein tyrosine kinase signaling pathway"/>
    <property type="evidence" value="ECO:0007669"/>
    <property type="project" value="TreeGrafter"/>
</dbReference>
<proteinExistence type="predicted"/>
<feature type="compositionally biased region" description="Basic residues" evidence="3">
    <location>
        <begin position="113"/>
        <end position="123"/>
    </location>
</feature>
<dbReference type="InterPro" id="IPR000980">
    <property type="entry name" value="SH2"/>
</dbReference>
<evidence type="ECO:0000313" key="5">
    <source>
        <dbReference type="Ensembl" id="ENSMALP00000013914.1"/>
    </source>
</evidence>
<accession>A0A3Q3J5Z9</accession>
<evidence type="ECO:0000256" key="1">
    <source>
        <dbReference type="ARBA" id="ARBA00022999"/>
    </source>
</evidence>
<sequence>MNMDTLGKLAAPATAKIRQLQKIVQDIKKNDGSLLNKLKRLKSKPLPKVPARDYRDNDRKGDDQLSQSDDDNDDTYENPHDDSYEPPPSHRDFKTTPSAAFPRGEYLDSCHNRPTRAPRKPLRPGKASRQLPPEPTQSDEEDYISPDGINDDDNYIEPAENPPATPKIHGVSRTGMDCPTLPTPLPLPERPPSPDFYEVPDKEESSLSLPASRHMPPIPSPRLNMRTLPSTEPTGNDEYEVCDPDDCSSNKPAEGPSPVPPKPFPRERSPKPTLMQKPVLKQREFESRTLPGIQTDHKPPLKAFSLDMKRPKLPLPQLTSPEPTDIGSLSADKGSIDQNKDADICKKPWYASTCNRKTADDILFRSNTNGAFMVRKSSGQDTQQPYTLVVFYRGRVYNIPIRFIPATQQYALGREKKGEEYFRSVSHIIENHQKNPLVLIDSQSNTKDATKLCCPVKP</sequence>
<dbReference type="Gene3D" id="3.30.505.10">
    <property type="entry name" value="SH2 domain"/>
    <property type="match status" value="1"/>
</dbReference>
<dbReference type="GO" id="GO:0035556">
    <property type="term" value="P:intracellular signal transduction"/>
    <property type="evidence" value="ECO:0007669"/>
    <property type="project" value="TreeGrafter"/>
</dbReference>
<feature type="domain" description="SH2" evidence="4">
    <location>
        <begin position="349"/>
        <end position="456"/>
    </location>
</feature>
<keyword evidence="1 2" id="KW-0727">SH2 domain</keyword>
<feature type="region of interest" description="Disordered" evidence="3">
    <location>
        <begin position="314"/>
        <end position="335"/>
    </location>
</feature>
<feature type="compositionally biased region" description="Acidic residues" evidence="3">
    <location>
        <begin position="137"/>
        <end position="155"/>
    </location>
</feature>
<dbReference type="PROSITE" id="PS50001">
    <property type="entry name" value="SH2"/>
    <property type="match status" value="1"/>
</dbReference>
<dbReference type="InterPro" id="IPR036860">
    <property type="entry name" value="SH2_dom_sf"/>
</dbReference>
<protein>
    <recommendedName>
        <fullName evidence="4">SH2 domain-containing protein</fullName>
    </recommendedName>
</protein>
<dbReference type="Proteomes" id="UP000261600">
    <property type="component" value="Unplaced"/>
</dbReference>